<dbReference type="Proteomes" id="UP001589789">
    <property type="component" value="Unassembled WGS sequence"/>
</dbReference>
<keyword evidence="3" id="KW-1185">Reference proteome</keyword>
<reference evidence="2 3" key="1">
    <citation type="submission" date="2024-09" db="EMBL/GenBank/DDBJ databases">
        <authorList>
            <person name="Sun Q."/>
            <person name="Mori K."/>
        </authorList>
    </citation>
    <scope>NUCLEOTIDE SEQUENCE [LARGE SCALE GENOMIC DNA]</scope>
    <source>
        <strain evidence="2 3">CCM 7468</strain>
    </source>
</reference>
<evidence type="ECO:0000256" key="1">
    <source>
        <dbReference type="SAM" id="MobiDB-lite"/>
    </source>
</evidence>
<name>A0ABV6IZT0_9PROT</name>
<dbReference type="EMBL" id="JBHLVZ010000094">
    <property type="protein sequence ID" value="MFC0389123.1"/>
    <property type="molecule type" value="Genomic_DNA"/>
</dbReference>
<protein>
    <submittedName>
        <fullName evidence="2">Ribbon-helix-helix protein, CopG family</fullName>
    </submittedName>
</protein>
<sequence>MNRSSTTVPFATQLDVDLTEALRVAAFEEGRSMNEILEELVRQHLPHQYLVAGRDRAARLQAEGRMPARTRIRGKTGSRQEVAAAQGCARPASG</sequence>
<evidence type="ECO:0000313" key="3">
    <source>
        <dbReference type="Proteomes" id="UP001589789"/>
    </source>
</evidence>
<organism evidence="2 3">
    <name type="scientific">Muricoccus vinaceus</name>
    <dbReference type="NCBI Taxonomy" id="424704"/>
    <lineage>
        <taxon>Bacteria</taxon>
        <taxon>Pseudomonadati</taxon>
        <taxon>Pseudomonadota</taxon>
        <taxon>Alphaproteobacteria</taxon>
        <taxon>Acetobacterales</taxon>
        <taxon>Roseomonadaceae</taxon>
        <taxon>Muricoccus</taxon>
    </lineage>
</organism>
<evidence type="ECO:0000313" key="2">
    <source>
        <dbReference type="EMBL" id="MFC0389123.1"/>
    </source>
</evidence>
<dbReference type="SUPFAM" id="SSF47598">
    <property type="entry name" value="Ribbon-helix-helix"/>
    <property type="match status" value="1"/>
</dbReference>
<gene>
    <name evidence="2" type="ORF">ACFFIC_26760</name>
</gene>
<dbReference type="InterPro" id="IPR010985">
    <property type="entry name" value="Ribbon_hlx_hlx"/>
</dbReference>
<dbReference type="Gene3D" id="1.10.1220.10">
    <property type="entry name" value="Met repressor-like"/>
    <property type="match status" value="1"/>
</dbReference>
<dbReference type="InterPro" id="IPR013321">
    <property type="entry name" value="Arc_rbn_hlx_hlx"/>
</dbReference>
<dbReference type="RefSeq" id="WP_377056202.1">
    <property type="nucleotide sequence ID" value="NZ_JBHLVZ010000094.1"/>
</dbReference>
<proteinExistence type="predicted"/>
<feature type="region of interest" description="Disordered" evidence="1">
    <location>
        <begin position="74"/>
        <end position="94"/>
    </location>
</feature>
<accession>A0ABV6IZT0</accession>
<comment type="caution">
    <text evidence="2">The sequence shown here is derived from an EMBL/GenBank/DDBJ whole genome shotgun (WGS) entry which is preliminary data.</text>
</comment>